<proteinExistence type="predicted"/>
<evidence type="ECO:0000313" key="1">
    <source>
        <dbReference type="EMBL" id="RKF77267.1"/>
    </source>
</evidence>
<dbReference type="Proteomes" id="UP000285405">
    <property type="component" value="Unassembled WGS sequence"/>
</dbReference>
<sequence length="121" mass="13957">MHRLIKTYFGYGFGHFFRLYQCVNVAIKVTSRKYQEELGEQKMAVQAQYGGFKWMDKLPRRIAKKALRLLNNEAITKDDINSFYWLDKVTSAGDRALDVLLDNPLLDVGEAKKVVNSKGRP</sequence>
<protein>
    <submittedName>
        <fullName evidence="1">Uncharacterized protein</fullName>
    </submittedName>
</protein>
<evidence type="ECO:0000313" key="2">
    <source>
        <dbReference type="Proteomes" id="UP000285405"/>
    </source>
</evidence>
<reference evidence="1 2" key="1">
    <citation type="journal article" date="2018" name="BMC Genomics">
        <title>Comparative genome analyses reveal sequence features reflecting distinct modes of host-adaptation between dicot and monocot powdery mildew.</title>
        <authorList>
            <person name="Wu Y."/>
            <person name="Ma X."/>
            <person name="Pan Z."/>
            <person name="Kale S.D."/>
            <person name="Song Y."/>
            <person name="King H."/>
            <person name="Zhang Q."/>
            <person name="Presley C."/>
            <person name="Deng X."/>
            <person name="Wei C.I."/>
            <person name="Xiao S."/>
        </authorList>
    </citation>
    <scope>NUCLEOTIDE SEQUENCE [LARGE SCALE GENOMIC DNA]</scope>
    <source>
        <strain evidence="1">UCSC1</strain>
    </source>
</reference>
<dbReference type="AlphaFoldDB" id="A0A420IRV7"/>
<dbReference type="EMBL" id="MCBR01006547">
    <property type="protein sequence ID" value="RKF77267.1"/>
    <property type="molecule type" value="Genomic_DNA"/>
</dbReference>
<organism evidence="1 2">
    <name type="scientific">Golovinomyces cichoracearum</name>
    <dbReference type="NCBI Taxonomy" id="62708"/>
    <lineage>
        <taxon>Eukaryota</taxon>
        <taxon>Fungi</taxon>
        <taxon>Dikarya</taxon>
        <taxon>Ascomycota</taxon>
        <taxon>Pezizomycotina</taxon>
        <taxon>Leotiomycetes</taxon>
        <taxon>Erysiphales</taxon>
        <taxon>Erysiphaceae</taxon>
        <taxon>Golovinomyces</taxon>
    </lineage>
</organism>
<gene>
    <name evidence="1" type="ORF">GcC1_065032</name>
</gene>
<name>A0A420IRV7_9PEZI</name>
<accession>A0A420IRV7</accession>
<comment type="caution">
    <text evidence="1">The sequence shown here is derived from an EMBL/GenBank/DDBJ whole genome shotgun (WGS) entry which is preliminary data.</text>
</comment>